<dbReference type="AlphaFoldDB" id="A0AA86MVS8"/>
<accession>A0AA86MVS8</accession>
<dbReference type="EMBL" id="OX365700">
    <property type="protein sequence ID" value="CAI4029928.1"/>
    <property type="molecule type" value="Genomic_DNA"/>
</dbReference>
<dbReference type="RefSeq" id="WP_289266942.1">
    <property type="nucleotide sequence ID" value="NZ_OX365700.1"/>
</dbReference>
<reference evidence="1" key="1">
    <citation type="submission" date="2022-10" db="EMBL/GenBank/DDBJ databases">
        <authorList>
            <person name="Koch H."/>
        </authorList>
    </citation>
    <scope>NUCLEOTIDE SEQUENCE</scope>
    <source>
        <strain evidence="1">DNF</strain>
    </source>
</reference>
<evidence type="ECO:0008006" key="3">
    <source>
        <dbReference type="Google" id="ProtNLM"/>
    </source>
</evidence>
<keyword evidence="2" id="KW-1185">Reference proteome</keyword>
<dbReference type="Proteomes" id="UP001179121">
    <property type="component" value="Chromosome"/>
</dbReference>
<gene>
    <name evidence="1" type="ORF">DNFV4_00348</name>
</gene>
<name>A0AA86MVS8_9BACT</name>
<dbReference type="SUPFAM" id="SSF53271">
    <property type="entry name" value="PRTase-like"/>
    <property type="match status" value="1"/>
</dbReference>
<sequence>MSVNLTQESALSELVERHRKLYVSPEIDTRLERIIRKGPHSNLSEWDVHRILRTAQAVYFDTHVAVVSGHHTGTYLRFESISRVPELLGLIVRDMANWISRTFEKESITGLVTTGSAAAQLADGIAKLLDAQMGLRVTLTPYNCETGRIGTQIAEGLIRPGDRFVALNDVTTRGNCVSKLGKVITDQGGHLAGMMVFARRDSGQFPLMDELIATYPFYYTTDLDMPQWEPDRCPLCRDRQPLLFWRDMPEL</sequence>
<dbReference type="Gene3D" id="3.40.50.2020">
    <property type="match status" value="1"/>
</dbReference>
<proteinExistence type="predicted"/>
<evidence type="ECO:0000313" key="1">
    <source>
        <dbReference type="EMBL" id="CAI4029928.1"/>
    </source>
</evidence>
<dbReference type="KEGG" id="nti:DNFV4_00348"/>
<dbReference type="InterPro" id="IPR029057">
    <property type="entry name" value="PRTase-like"/>
</dbReference>
<evidence type="ECO:0000313" key="2">
    <source>
        <dbReference type="Proteomes" id="UP001179121"/>
    </source>
</evidence>
<organism evidence="1 2">
    <name type="scientific">Nitrospira tepida</name>
    <dbReference type="NCBI Taxonomy" id="2973512"/>
    <lineage>
        <taxon>Bacteria</taxon>
        <taxon>Pseudomonadati</taxon>
        <taxon>Nitrospirota</taxon>
        <taxon>Nitrospiria</taxon>
        <taxon>Nitrospirales</taxon>
        <taxon>Nitrospiraceae</taxon>
        <taxon>Nitrospira</taxon>
    </lineage>
</organism>
<protein>
    <recommendedName>
        <fullName evidence="3">Orotate phosphoribosyltransferase</fullName>
    </recommendedName>
</protein>